<reference evidence="1 2" key="1">
    <citation type="submission" date="2020-02" db="EMBL/GenBank/DDBJ databases">
        <title>Sequencing the genomes of 1000 actinobacteria strains.</title>
        <authorList>
            <person name="Klenk H.-P."/>
        </authorList>
    </citation>
    <scope>NUCLEOTIDE SEQUENCE [LARGE SCALE GENOMIC DNA]</scope>
    <source>
        <strain evidence="1 2">DSM 19609</strain>
    </source>
</reference>
<evidence type="ECO:0000313" key="2">
    <source>
        <dbReference type="Proteomes" id="UP000749311"/>
    </source>
</evidence>
<keyword evidence="2" id="KW-1185">Reference proteome</keyword>
<evidence type="ECO:0000313" key="1">
    <source>
        <dbReference type="EMBL" id="NIH58053.1"/>
    </source>
</evidence>
<dbReference type="EMBL" id="JAAMOZ010000002">
    <property type="protein sequence ID" value="NIH58053.1"/>
    <property type="molecule type" value="Genomic_DNA"/>
</dbReference>
<gene>
    <name evidence="1" type="ORF">FB473_002745</name>
</gene>
<comment type="caution">
    <text evidence="1">The sequence shown here is derived from an EMBL/GenBank/DDBJ whole genome shotgun (WGS) entry which is preliminary data.</text>
</comment>
<proteinExistence type="predicted"/>
<dbReference type="Gene3D" id="1.10.357.10">
    <property type="entry name" value="Tetracycline Repressor, domain 2"/>
    <property type="match status" value="1"/>
</dbReference>
<sequence length="150" mass="16936">MSQARAGANAVGELRLVRKEQLDDASGYHAMVERVVDEFLGWQSEDRDWLVIEQEIRLLAMRDEEFGRYLLGYHGVVCEGLQRILTEALGRNGLRFTIDDTSAVRIALAVYTESNVQRAMGAAEEDIRLRDKLVFLIEAITEPVSPGRVE</sequence>
<organism evidence="1 2">
    <name type="scientific">Brooklawnia cerclae</name>
    <dbReference type="NCBI Taxonomy" id="349934"/>
    <lineage>
        <taxon>Bacteria</taxon>
        <taxon>Bacillati</taxon>
        <taxon>Actinomycetota</taxon>
        <taxon>Actinomycetes</taxon>
        <taxon>Propionibacteriales</taxon>
        <taxon>Propionibacteriaceae</taxon>
        <taxon>Brooklawnia</taxon>
    </lineage>
</organism>
<protein>
    <submittedName>
        <fullName evidence="1">Uncharacterized protein</fullName>
    </submittedName>
</protein>
<dbReference type="Proteomes" id="UP000749311">
    <property type="component" value="Unassembled WGS sequence"/>
</dbReference>
<accession>A0ABX0SI25</accession>
<name>A0ABX0SI25_9ACTN</name>